<keyword evidence="16" id="KW-0131">Cell cycle</keyword>
<dbReference type="GO" id="GO:0006974">
    <property type="term" value="P:DNA damage response"/>
    <property type="evidence" value="ECO:0007669"/>
    <property type="project" value="UniProtKB-ARBA"/>
</dbReference>
<comment type="function">
    <text evidence="21">ATP-dependent DNA helicase important for chromosome transmission and normal cell cycle progression in G(2)/M. May have a role in changing DNA topology to allow the loading of proteins involved in maintaining sister chromatid cohesion in the vicinity of the centromeres. Has a specific role in chromosome segregation during meiosis II.</text>
</comment>
<dbReference type="GO" id="GO:0006139">
    <property type="term" value="P:nucleobase-containing compound metabolic process"/>
    <property type="evidence" value="ECO:0007669"/>
    <property type="project" value="InterPro"/>
</dbReference>
<evidence type="ECO:0000256" key="16">
    <source>
        <dbReference type="ARBA" id="ARBA00023306"/>
    </source>
</evidence>
<evidence type="ECO:0000256" key="4">
    <source>
        <dbReference type="ARBA" id="ARBA00016387"/>
    </source>
</evidence>
<dbReference type="EMBL" id="JAEUBG010003301">
    <property type="protein sequence ID" value="KAH3682974.1"/>
    <property type="molecule type" value="Genomic_DNA"/>
</dbReference>
<evidence type="ECO:0000256" key="2">
    <source>
        <dbReference type="ARBA" id="ARBA00004123"/>
    </source>
</evidence>
<keyword evidence="11" id="KW-0408">Iron</keyword>
<reference evidence="25" key="2">
    <citation type="submission" date="2021-01" db="EMBL/GenBank/DDBJ databases">
        <authorList>
            <person name="Schikora-Tamarit M.A."/>
        </authorList>
    </citation>
    <scope>NUCLEOTIDE SEQUENCE</scope>
    <source>
        <strain evidence="25">CBS2887</strain>
    </source>
</reference>
<comment type="catalytic activity">
    <reaction evidence="22">
        <text>ATP + H2O = ADP + phosphate + H(+)</text>
        <dbReference type="Rhea" id="RHEA:13065"/>
        <dbReference type="ChEBI" id="CHEBI:15377"/>
        <dbReference type="ChEBI" id="CHEBI:15378"/>
        <dbReference type="ChEBI" id="CHEBI:30616"/>
        <dbReference type="ChEBI" id="CHEBI:43474"/>
        <dbReference type="ChEBI" id="CHEBI:456216"/>
        <dbReference type="EC" id="5.6.2.3"/>
    </reaction>
</comment>
<dbReference type="Proteomes" id="UP000774326">
    <property type="component" value="Unassembled WGS sequence"/>
</dbReference>
<dbReference type="SUPFAM" id="SSF52540">
    <property type="entry name" value="P-loop containing nucleoside triphosphate hydrolases"/>
    <property type="match status" value="1"/>
</dbReference>
<sequence>MSDPLSRKYHHPYEPYPIQLEFMNALNELLTNDQYKIGLFESPTGTGKTLSLICSSMSWLRNVETEINTGVRSVNCGDSVSKDAASKFESDHDSDSEPEWVKQSFNKMKVKVFNDKAEAYERKLNELSKSRINVISEDRLVGSGRDLKRRKKVAKIEVEIAEDDDQQFAPMDYHSDSEERTEATAIDRNSELNGEVQTLLRQYNERIKPTDTNSLKQEIKIIFASRTHSQLSQFSSQLRLPDFPSSLPSSADKIKQHLKYAPLGSRKQLCIHEKVSNLKDVALINEACLDLQKETEPVKRCSYHFANNDPVKQERSMEFRDRLFMHIHDIEDLPQLGKDLGVCPYYSSRKAIDLAEVITMPYQLLLSSAARESIGLDLKNSIVIIDEAHNLIDTITSIFSVSVHLEEFLQCRDSLKTYYMKFNKRMNGGNRVNLLKLIKLVNLVCEYTMTRAQKIKIKNGDVININEMFDKTTGDLLNVNKLDRYLTTSKIGYKIQGYIDKLEREKQPEELKSKSKSSTPVLFKVIEFLKAIANPSSEGKFFFENTSTSSATSNLTLNYMLLDPSHKFKDIVDQSQRVILAGGTMEPMSDFTNYLFPYINSERQILKFQCDHIIPEENLSVFPIVEHQGEKFQFTFTRRKDIKMINKLGDYIIKLAAGVPRGMVVFVPSYKYLQDIIEIWKKSDIFQVLNSVKNVHFEKQSSNTSELLTAYSKDIELNSRGAILFSVVGGKLSEGINFNDNLARSVLIIGLPYPNLFSGEIINKRKYIYSQTMKETNGDTQKAERAMKEFYENLCMKAVNQCIGRSIRHIADYCVIYLIDERYKNVDVQGKLSKWIRDRIDCDDDQSLGVLQKTKMFFQRKRS</sequence>
<dbReference type="GO" id="GO:0005634">
    <property type="term" value="C:nucleus"/>
    <property type="evidence" value="ECO:0007669"/>
    <property type="project" value="UniProtKB-SubCell"/>
</dbReference>
<evidence type="ECO:0000256" key="19">
    <source>
        <dbReference type="ARBA" id="ARBA00044998"/>
    </source>
</evidence>
<dbReference type="InterPro" id="IPR027417">
    <property type="entry name" value="P-loop_NTPase"/>
</dbReference>
<comment type="similarity">
    <text evidence="3">Belongs to the DEAD box helicase family. DEAH subfamily. DDX11/CHL1 sub-subfamily.</text>
</comment>
<dbReference type="Pfam" id="PF13307">
    <property type="entry name" value="Helicase_C_2"/>
    <property type="match status" value="1"/>
</dbReference>
<dbReference type="InterPro" id="IPR013020">
    <property type="entry name" value="Rad3/Chl1-like"/>
</dbReference>
<evidence type="ECO:0000256" key="6">
    <source>
        <dbReference type="ARBA" id="ARBA00022723"/>
    </source>
</evidence>
<dbReference type="GO" id="GO:0005524">
    <property type="term" value="F:ATP binding"/>
    <property type="evidence" value="ECO:0007669"/>
    <property type="project" value="UniProtKB-KW"/>
</dbReference>
<comment type="cofactor">
    <cofactor evidence="1">
        <name>[4Fe-4S] cluster</name>
        <dbReference type="ChEBI" id="CHEBI:49883"/>
    </cofactor>
</comment>
<evidence type="ECO:0000256" key="8">
    <source>
        <dbReference type="ARBA" id="ARBA00022801"/>
    </source>
</evidence>
<keyword evidence="6" id="KW-0479">Metal-binding</keyword>
<evidence type="ECO:0000256" key="11">
    <source>
        <dbReference type="ARBA" id="ARBA00023004"/>
    </source>
</evidence>
<dbReference type="InterPro" id="IPR002464">
    <property type="entry name" value="DNA/RNA_helicase_DEAH_CS"/>
</dbReference>
<name>A0A9P8Q500_WICPI</name>
<dbReference type="InterPro" id="IPR014013">
    <property type="entry name" value="Helic_SF1/SF2_ATP-bd_DinG/Rad3"/>
</dbReference>
<keyword evidence="15" id="KW-0539">Nucleus</keyword>
<evidence type="ECO:0000256" key="23">
    <source>
        <dbReference type="SAM" id="Coils"/>
    </source>
</evidence>
<evidence type="ECO:0000256" key="5">
    <source>
        <dbReference type="ARBA" id="ARBA00017386"/>
    </source>
</evidence>
<dbReference type="FunFam" id="3.40.50.300:FF:001372">
    <property type="entry name" value="ATP-dependent DNA helicase chl1"/>
    <property type="match status" value="1"/>
</dbReference>
<evidence type="ECO:0000313" key="26">
    <source>
        <dbReference type="Proteomes" id="UP000774326"/>
    </source>
</evidence>
<evidence type="ECO:0000256" key="15">
    <source>
        <dbReference type="ARBA" id="ARBA00023242"/>
    </source>
</evidence>
<dbReference type="SMART" id="SM00488">
    <property type="entry name" value="DEXDc2"/>
    <property type="match status" value="1"/>
</dbReference>
<dbReference type="GO" id="GO:0003677">
    <property type="term" value="F:DNA binding"/>
    <property type="evidence" value="ECO:0007669"/>
    <property type="project" value="UniProtKB-KW"/>
</dbReference>
<gene>
    <name evidence="25" type="ORF">WICPIJ_006061</name>
</gene>
<reference evidence="25" key="1">
    <citation type="journal article" date="2021" name="Open Biol.">
        <title>Shared evolutionary footprints suggest mitochondrial oxidative damage underlies multiple complex I losses in fungi.</title>
        <authorList>
            <person name="Schikora-Tamarit M.A."/>
            <person name="Marcet-Houben M."/>
            <person name="Nosek J."/>
            <person name="Gabaldon T."/>
        </authorList>
    </citation>
    <scope>NUCLEOTIDE SEQUENCE</scope>
    <source>
        <strain evidence="25">CBS2887</strain>
    </source>
</reference>
<evidence type="ECO:0000256" key="7">
    <source>
        <dbReference type="ARBA" id="ARBA00022741"/>
    </source>
</evidence>
<evidence type="ECO:0000256" key="3">
    <source>
        <dbReference type="ARBA" id="ARBA00008435"/>
    </source>
</evidence>
<evidence type="ECO:0000256" key="21">
    <source>
        <dbReference type="ARBA" id="ARBA00045702"/>
    </source>
</evidence>
<keyword evidence="26" id="KW-1185">Reference proteome</keyword>
<evidence type="ECO:0000259" key="24">
    <source>
        <dbReference type="PROSITE" id="PS51193"/>
    </source>
</evidence>
<keyword evidence="14" id="KW-0413">Isomerase</keyword>
<dbReference type="Gene3D" id="3.40.50.300">
    <property type="entry name" value="P-loop containing nucleotide triphosphate hydrolases"/>
    <property type="match status" value="3"/>
</dbReference>
<evidence type="ECO:0000256" key="18">
    <source>
        <dbReference type="ARBA" id="ARBA00044969"/>
    </source>
</evidence>
<dbReference type="PANTHER" id="PTHR11472:SF41">
    <property type="entry name" value="ATP-DEPENDENT DNA HELICASE DDX11-RELATED"/>
    <property type="match status" value="1"/>
</dbReference>
<evidence type="ECO:0000256" key="12">
    <source>
        <dbReference type="ARBA" id="ARBA00023014"/>
    </source>
</evidence>
<feature type="coiled-coil region" evidence="23">
    <location>
        <begin position="110"/>
        <end position="137"/>
    </location>
</feature>
<evidence type="ECO:0000256" key="1">
    <source>
        <dbReference type="ARBA" id="ARBA00001966"/>
    </source>
</evidence>
<dbReference type="SMART" id="SM00491">
    <property type="entry name" value="HELICc2"/>
    <property type="match status" value="1"/>
</dbReference>
<dbReference type="PROSITE" id="PS00690">
    <property type="entry name" value="DEAH_ATP_HELICASE"/>
    <property type="match status" value="1"/>
</dbReference>
<keyword evidence="10" id="KW-0067">ATP-binding</keyword>
<evidence type="ECO:0000313" key="25">
    <source>
        <dbReference type="EMBL" id="KAH3682974.1"/>
    </source>
</evidence>
<evidence type="ECO:0000256" key="9">
    <source>
        <dbReference type="ARBA" id="ARBA00022806"/>
    </source>
</evidence>
<dbReference type="GO" id="GO:0046872">
    <property type="term" value="F:metal ion binding"/>
    <property type="evidence" value="ECO:0007669"/>
    <property type="project" value="UniProtKB-KW"/>
</dbReference>
<dbReference type="GO" id="GO:0043139">
    <property type="term" value="F:5'-3' DNA helicase activity"/>
    <property type="evidence" value="ECO:0007669"/>
    <property type="project" value="UniProtKB-EC"/>
</dbReference>
<dbReference type="Pfam" id="PF06733">
    <property type="entry name" value="DEAD_2"/>
    <property type="match status" value="1"/>
</dbReference>
<dbReference type="PANTHER" id="PTHR11472">
    <property type="entry name" value="DNA REPAIR DEAD HELICASE RAD3/XP-D SUBFAMILY MEMBER"/>
    <property type="match status" value="1"/>
</dbReference>
<keyword evidence="7" id="KW-0547">Nucleotide-binding</keyword>
<dbReference type="AlphaFoldDB" id="A0A9P8Q500"/>
<keyword evidence="12" id="KW-0411">Iron-sulfur</keyword>
<dbReference type="EC" id="5.6.2.3" evidence="18"/>
<evidence type="ECO:0000256" key="10">
    <source>
        <dbReference type="ARBA" id="ARBA00022840"/>
    </source>
</evidence>
<keyword evidence="13" id="KW-0238">DNA-binding</keyword>
<dbReference type="OrthoDB" id="267079at2759"/>
<protein>
    <recommendedName>
        <fullName evidence="5">ATP-dependent DNA helicase CHL1</fullName>
        <ecNumber evidence="18">5.6.2.3</ecNumber>
    </recommendedName>
    <alternativeName>
        <fullName evidence="4">ATP-dependent DNA helicase chl1</fullName>
    </alternativeName>
    <alternativeName>
        <fullName evidence="17">Chromosome loss protein 1</fullName>
    </alternativeName>
    <alternativeName>
        <fullName evidence="19 20">DNA 5'-3' helicase CHL1</fullName>
    </alternativeName>
</protein>
<evidence type="ECO:0000256" key="17">
    <source>
        <dbReference type="ARBA" id="ARBA00029709"/>
    </source>
</evidence>
<proteinExistence type="inferred from homology"/>
<feature type="domain" description="Helicase ATP-binding" evidence="24">
    <location>
        <begin position="5"/>
        <end position="442"/>
    </location>
</feature>
<dbReference type="PROSITE" id="PS51193">
    <property type="entry name" value="HELICASE_ATP_BIND_2"/>
    <property type="match status" value="1"/>
</dbReference>
<organism evidence="25 26">
    <name type="scientific">Wickerhamomyces pijperi</name>
    <name type="common">Yeast</name>
    <name type="synonym">Pichia pijperi</name>
    <dbReference type="NCBI Taxonomy" id="599730"/>
    <lineage>
        <taxon>Eukaryota</taxon>
        <taxon>Fungi</taxon>
        <taxon>Dikarya</taxon>
        <taxon>Ascomycota</taxon>
        <taxon>Saccharomycotina</taxon>
        <taxon>Saccharomycetes</taxon>
        <taxon>Phaffomycetales</taxon>
        <taxon>Wickerhamomycetaceae</taxon>
        <taxon>Wickerhamomyces</taxon>
    </lineage>
</organism>
<evidence type="ECO:0000256" key="14">
    <source>
        <dbReference type="ARBA" id="ARBA00023235"/>
    </source>
</evidence>
<comment type="caution">
    <text evidence="25">The sequence shown here is derived from an EMBL/GenBank/DDBJ whole genome shotgun (WGS) entry which is preliminary data.</text>
</comment>
<evidence type="ECO:0000256" key="20">
    <source>
        <dbReference type="ARBA" id="ARBA00045008"/>
    </source>
</evidence>
<dbReference type="GO" id="GO:0051536">
    <property type="term" value="F:iron-sulfur cluster binding"/>
    <property type="evidence" value="ECO:0007669"/>
    <property type="project" value="UniProtKB-KW"/>
</dbReference>
<evidence type="ECO:0000256" key="22">
    <source>
        <dbReference type="ARBA" id="ARBA00048954"/>
    </source>
</evidence>
<dbReference type="InterPro" id="IPR010614">
    <property type="entry name" value="RAD3-like_helicase_DEAD"/>
</dbReference>
<comment type="subcellular location">
    <subcellularLocation>
        <location evidence="2">Nucleus</location>
    </subcellularLocation>
</comment>
<dbReference type="CDD" id="cd18788">
    <property type="entry name" value="SF2_C_XPD"/>
    <property type="match status" value="1"/>
</dbReference>
<keyword evidence="8" id="KW-0378">Hydrolase</keyword>
<evidence type="ECO:0000256" key="13">
    <source>
        <dbReference type="ARBA" id="ARBA00023125"/>
    </source>
</evidence>
<dbReference type="GO" id="GO:0034085">
    <property type="term" value="P:establishment of sister chromatid cohesion"/>
    <property type="evidence" value="ECO:0007669"/>
    <property type="project" value="TreeGrafter"/>
</dbReference>
<dbReference type="InterPro" id="IPR045028">
    <property type="entry name" value="DinG/Rad3-like"/>
</dbReference>
<dbReference type="NCBIfam" id="TIGR00604">
    <property type="entry name" value="rad3"/>
    <property type="match status" value="1"/>
</dbReference>
<dbReference type="GO" id="GO:0016818">
    <property type="term" value="F:hydrolase activity, acting on acid anhydrides, in phosphorus-containing anhydrides"/>
    <property type="evidence" value="ECO:0007669"/>
    <property type="project" value="InterPro"/>
</dbReference>
<dbReference type="InterPro" id="IPR006555">
    <property type="entry name" value="ATP-dep_Helicase_C"/>
</dbReference>
<keyword evidence="9" id="KW-0347">Helicase</keyword>
<accession>A0A9P8Q500</accession>
<dbReference type="InterPro" id="IPR006554">
    <property type="entry name" value="Helicase-like_DEXD_c2"/>
</dbReference>
<keyword evidence="23" id="KW-0175">Coiled coil</keyword>